<gene>
    <name evidence="1" type="ORF">DBO85_00160</name>
</gene>
<comment type="caution">
    <text evidence="1">The sequence shown here is derived from an EMBL/GenBank/DDBJ whole genome shotgun (WGS) entry which is preliminary data.</text>
</comment>
<dbReference type="Proteomes" id="UP000244064">
    <property type="component" value="Unassembled WGS sequence"/>
</dbReference>
<sequence>MLQDLLEARHVGLCGRQCIFGYWLCVRPSQRFRLLFLDAQGAAQYLVVARLPWIGIRAAVN</sequence>
<accession>A0A2T5PEC4</accession>
<protein>
    <submittedName>
        <fullName evidence="1">Uncharacterized protein</fullName>
    </submittedName>
</protein>
<proteinExistence type="predicted"/>
<reference evidence="1 2" key="1">
    <citation type="submission" date="2018-04" db="EMBL/GenBank/DDBJ databases">
        <title>Pseudomonas sp. nov., isolated from mangrove soil.</title>
        <authorList>
            <person name="Chen C."/>
        </authorList>
    </citation>
    <scope>NUCLEOTIDE SEQUENCE [LARGE SCALE GENOMIC DNA]</scope>
    <source>
        <strain evidence="1 2">TC-11</strain>
    </source>
</reference>
<keyword evidence="2" id="KW-1185">Reference proteome</keyword>
<organism evidence="1 2">
    <name type="scientific">Pseudomonas mangrovi</name>
    <dbReference type="NCBI Taxonomy" id="2161748"/>
    <lineage>
        <taxon>Bacteria</taxon>
        <taxon>Pseudomonadati</taxon>
        <taxon>Pseudomonadota</taxon>
        <taxon>Gammaproteobacteria</taxon>
        <taxon>Pseudomonadales</taxon>
        <taxon>Pseudomonadaceae</taxon>
        <taxon>Pseudomonas</taxon>
    </lineage>
</organism>
<evidence type="ECO:0000313" key="2">
    <source>
        <dbReference type="Proteomes" id="UP000244064"/>
    </source>
</evidence>
<dbReference type="AlphaFoldDB" id="A0A2T5PEC4"/>
<dbReference type="EMBL" id="QASN01000002">
    <property type="protein sequence ID" value="PTU76089.1"/>
    <property type="molecule type" value="Genomic_DNA"/>
</dbReference>
<name>A0A2T5PEC4_9PSED</name>
<evidence type="ECO:0000313" key="1">
    <source>
        <dbReference type="EMBL" id="PTU76089.1"/>
    </source>
</evidence>